<dbReference type="EMBL" id="CP002666">
    <property type="protein sequence ID" value="AEE47871.1"/>
    <property type="molecule type" value="Genomic_DNA"/>
</dbReference>
<dbReference type="STRING" id="590998.Celf_3765"/>
<dbReference type="AlphaFoldDB" id="F4H5E8"/>
<dbReference type="GO" id="GO:0003677">
    <property type="term" value="F:DNA binding"/>
    <property type="evidence" value="ECO:0007669"/>
    <property type="project" value="InterPro"/>
</dbReference>
<gene>
    <name evidence="6" type="ordered locus">Celf_3765</name>
</gene>
<name>F4H5E8_CELFA</name>
<dbReference type="KEGG" id="cfi:Celf_3765"/>
<dbReference type="InterPro" id="IPR002941">
    <property type="entry name" value="DNA_methylase_N4/N6"/>
</dbReference>
<evidence type="ECO:0000256" key="2">
    <source>
        <dbReference type="ARBA" id="ARBA00022679"/>
    </source>
</evidence>
<dbReference type="REBASE" id="35618">
    <property type="entry name" value="M.Cfi484ORF3765P"/>
</dbReference>
<dbReference type="PRINTS" id="PR00506">
    <property type="entry name" value="D21N6MTFRASE"/>
</dbReference>
<dbReference type="eggNOG" id="COG2189">
    <property type="taxonomic scope" value="Bacteria"/>
</dbReference>
<dbReference type="GO" id="GO:0032259">
    <property type="term" value="P:methylation"/>
    <property type="evidence" value="ECO:0007669"/>
    <property type="project" value="UniProtKB-KW"/>
</dbReference>
<organism evidence="6 7">
    <name type="scientific">Cellulomonas fimi (strain ATCC 484 / DSM 20113 / JCM 1341 / CCUG 24087 / LMG 16345 / NBRC 15513 / NCIMB 8980 / NCTC 7547 / NRS-133)</name>
    <dbReference type="NCBI Taxonomy" id="590998"/>
    <lineage>
        <taxon>Bacteria</taxon>
        <taxon>Bacillati</taxon>
        <taxon>Actinomycetota</taxon>
        <taxon>Actinomycetes</taxon>
        <taxon>Micrococcales</taxon>
        <taxon>Cellulomonadaceae</taxon>
        <taxon>Cellulomonas</taxon>
    </lineage>
</organism>
<evidence type="ECO:0000313" key="6">
    <source>
        <dbReference type="EMBL" id="AEE47871.1"/>
    </source>
</evidence>
<sequence length="373" mass="41387">MGSSGRPDDPLHAPLRTENVLALGEADDLLAHLAAADVPVRLALLDPPYNRRTRFHHYADSQRRDAWAQDRRRQAAAVRDLLTDDGSLWVHIDDAEMPVMRTLLDEVFGPDAFVATVVWQKTMSRDSRTAVSTSHEYLLVYARNRIAWHARRNKMPPTPTQLDRYRNPDADPRGPWTSGDLMAKAGPGRRAAQFYDVTLPSGRMVRPTPGTAWRFTRERFEALRDDDRIDFGDGDRLPRLKRFLAEVEPGLVPDTWWPGDVVGTTASAKRHLKQLLPDQVPFETPKPEALVARVIGVASDPGDLVLDLFAGSGTTAAVAHKTGRRWVAVEREERTFTEVAVPRLELVVKGLDPGGVTPATAWAGGGSFCTVTL</sequence>
<evidence type="ECO:0000259" key="5">
    <source>
        <dbReference type="Pfam" id="PF01555"/>
    </source>
</evidence>
<dbReference type="RefSeq" id="WP_013772894.1">
    <property type="nucleotide sequence ID" value="NC_015514.1"/>
</dbReference>
<dbReference type="InterPro" id="IPR029063">
    <property type="entry name" value="SAM-dependent_MTases_sf"/>
</dbReference>
<dbReference type="Pfam" id="PF01555">
    <property type="entry name" value="N6_N4_Mtase"/>
    <property type="match status" value="1"/>
</dbReference>
<protein>
    <submittedName>
        <fullName evidence="6">DNA methylase N-4/N-6 domain protein</fullName>
    </submittedName>
</protein>
<keyword evidence="2" id="KW-0808">Transferase</keyword>
<keyword evidence="1 6" id="KW-0489">Methyltransferase</keyword>
<dbReference type="InterPro" id="IPR002295">
    <property type="entry name" value="N4/N6-MTase_EcoPI_Mod-like"/>
</dbReference>
<evidence type="ECO:0000256" key="4">
    <source>
        <dbReference type="SAM" id="MobiDB-lite"/>
    </source>
</evidence>
<evidence type="ECO:0000256" key="1">
    <source>
        <dbReference type="ARBA" id="ARBA00022603"/>
    </source>
</evidence>
<reference evidence="6 7" key="1">
    <citation type="submission" date="2011-04" db="EMBL/GenBank/DDBJ databases">
        <title>Complete sequence of Cellulomonas fimi ATCC 484.</title>
        <authorList>
            <consortium name="US DOE Joint Genome Institute"/>
            <person name="Lucas S."/>
            <person name="Han J."/>
            <person name="Lapidus A."/>
            <person name="Cheng J.-F."/>
            <person name="Goodwin L."/>
            <person name="Pitluck S."/>
            <person name="Peters L."/>
            <person name="Chertkov O."/>
            <person name="Detter J.C."/>
            <person name="Han C."/>
            <person name="Tapia R."/>
            <person name="Land M."/>
            <person name="Hauser L."/>
            <person name="Kyrpides N."/>
            <person name="Ivanova N."/>
            <person name="Ovchinnikova G."/>
            <person name="Pagani I."/>
            <person name="Mead D."/>
            <person name="Brumm P."/>
            <person name="Woyke T."/>
        </authorList>
    </citation>
    <scope>NUCLEOTIDE SEQUENCE [LARGE SCALE GENOMIC DNA]</scope>
    <source>
        <strain evidence="7">ATCC 484 / DSM 20113 / JCM 1341 / NBRC 15513 / NCIMB 8980 / NCTC 7547</strain>
    </source>
</reference>
<evidence type="ECO:0000313" key="7">
    <source>
        <dbReference type="Proteomes" id="UP000008460"/>
    </source>
</evidence>
<dbReference type="Proteomes" id="UP000008460">
    <property type="component" value="Chromosome"/>
</dbReference>
<dbReference type="Gene3D" id="3.40.50.150">
    <property type="entry name" value="Vaccinia Virus protein VP39"/>
    <property type="match status" value="1"/>
</dbReference>
<evidence type="ECO:0000256" key="3">
    <source>
        <dbReference type="ARBA" id="ARBA00022691"/>
    </source>
</evidence>
<feature type="compositionally biased region" description="Basic and acidic residues" evidence="4">
    <location>
        <begin position="163"/>
        <end position="172"/>
    </location>
</feature>
<dbReference type="SUPFAM" id="SSF53335">
    <property type="entry name" value="S-adenosyl-L-methionine-dependent methyltransferases"/>
    <property type="match status" value="1"/>
</dbReference>
<dbReference type="GO" id="GO:0008170">
    <property type="term" value="F:N-methyltransferase activity"/>
    <property type="evidence" value="ECO:0007669"/>
    <property type="project" value="InterPro"/>
</dbReference>
<keyword evidence="7" id="KW-1185">Reference proteome</keyword>
<dbReference type="HOGENOM" id="CLU_020164_1_0_11"/>
<keyword evidence="3" id="KW-0949">S-adenosyl-L-methionine</keyword>
<accession>F4H5E8</accession>
<feature type="domain" description="DNA methylase N-4/N-6" evidence="5">
    <location>
        <begin position="40"/>
        <end position="336"/>
    </location>
</feature>
<proteinExistence type="predicted"/>
<feature type="region of interest" description="Disordered" evidence="4">
    <location>
        <begin position="153"/>
        <end position="178"/>
    </location>
</feature>